<keyword evidence="6" id="KW-0695">RNA-directed DNA polymerase</keyword>
<dbReference type="PANTHER" id="PTHR37984:SF8">
    <property type="entry name" value="CCHC-TYPE DOMAIN-CONTAINING PROTEIN"/>
    <property type="match status" value="1"/>
</dbReference>
<dbReference type="GO" id="GO:0004519">
    <property type="term" value="F:endonuclease activity"/>
    <property type="evidence" value="ECO:0007669"/>
    <property type="project" value="UniProtKB-KW"/>
</dbReference>
<dbReference type="GO" id="GO:0003964">
    <property type="term" value="F:RNA-directed DNA polymerase activity"/>
    <property type="evidence" value="ECO:0007669"/>
    <property type="project" value="UniProtKB-KW"/>
</dbReference>
<evidence type="ECO:0000256" key="1">
    <source>
        <dbReference type="ARBA" id="ARBA00022679"/>
    </source>
</evidence>
<gene>
    <name evidence="9" type="ORF">PACLA_8A014676</name>
</gene>
<dbReference type="GO" id="GO:0016787">
    <property type="term" value="F:hydrolase activity"/>
    <property type="evidence" value="ECO:0007669"/>
    <property type="project" value="UniProtKB-KW"/>
</dbReference>
<dbReference type="InterPro" id="IPR041373">
    <property type="entry name" value="RT_RNaseH"/>
</dbReference>
<dbReference type="CDD" id="cd09274">
    <property type="entry name" value="RNase_HI_RT_Ty3"/>
    <property type="match status" value="1"/>
</dbReference>
<dbReference type="SUPFAM" id="SSF56672">
    <property type="entry name" value="DNA/RNA polymerases"/>
    <property type="match status" value="1"/>
</dbReference>
<keyword evidence="2" id="KW-0548">Nucleotidyltransferase</keyword>
<feature type="region of interest" description="Disordered" evidence="7">
    <location>
        <begin position="487"/>
        <end position="521"/>
    </location>
</feature>
<comment type="caution">
    <text evidence="9">The sequence shown here is derived from an EMBL/GenBank/DDBJ whole genome shotgun (WGS) entry which is preliminary data.</text>
</comment>
<feature type="domain" description="Reverse transcriptase RNase H-like" evidence="8">
    <location>
        <begin position="120"/>
        <end position="188"/>
    </location>
</feature>
<dbReference type="AlphaFoldDB" id="A0A7D9EGX6"/>
<sequence>VGVRSYSVNTQNLTLQSEIGAIEKTFSKSAYITKWLQQMGYCIDTSGLKNFDVTLQVFLEGNGIEKECLAIMTSMKKWHQYLFGKHDIMQEGKPVCFTSHTLTDTEKQYAQIEKECLAIMTNTEKQYAQIEKECLAIMTSMKKWHQYLFGKHDIIVQTDHQPLETIFKKPLSKAPRRLQRMMLQLQQYNFEVVYKRGKELYVADTLSRAALKENCAVELESEMVFRVELEQMGLKPAMMSDCTLNRMKEETRKDQTLKCLLETVRKGWPSDKLMVPPCIKQYWFFREEITLYEGVLLKTHQVIVPTVLRKEMLEKIHKSHQAESAVKVAKNILKKSGNEDPYLALLAYRNTPQQGYVYSPAERLMARKLKDIVPMVPSQLKPRLVDSKIVREDIMKRRIQSKIQYDKKASRPLKDLAVDDRVYVKPRQKYKPWIYGKVIERPDERTCVMQTPLGLVRRNRKHLRKIKGESSEHQVRDEQFMDIVSLPDIDSDVTSSNNNTVDPDEEGLEMQNRYPEKIPCH</sequence>
<organism evidence="9 10">
    <name type="scientific">Paramuricea clavata</name>
    <name type="common">Red gorgonian</name>
    <name type="synonym">Violescent sea-whip</name>
    <dbReference type="NCBI Taxonomy" id="317549"/>
    <lineage>
        <taxon>Eukaryota</taxon>
        <taxon>Metazoa</taxon>
        <taxon>Cnidaria</taxon>
        <taxon>Anthozoa</taxon>
        <taxon>Octocorallia</taxon>
        <taxon>Malacalcyonacea</taxon>
        <taxon>Plexauridae</taxon>
        <taxon>Paramuricea</taxon>
    </lineage>
</organism>
<evidence type="ECO:0000256" key="2">
    <source>
        <dbReference type="ARBA" id="ARBA00022695"/>
    </source>
</evidence>
<feature type="compositionally biased region" description="Polar residues" evidence="7">
    <location>
        <begin position="492"/>
        <end position="501"/>
    </location>
</feature>
<protein>
    <recommendedName>
        <fullName evidence="8">Reverse transcriptase RNase H-like domain-containing protein</fullName>
    </recommendedName>
</protein>
<dbReference type="InterPro" id="IPR050951">
    <property type="entry name" value="Retrovirus_Pol_polyprotein"/>
</dbReference>
<evidence type="ECO:0000313" key="10">
    <source>
        <dbReference type="Proteomes" id="UP001152795"/>
    </source>
</evidence>
<dbReference type="EMBL" id="CACRXK020005932">
    <property type="protein sequence ID" value="CAB4007841.1"/>
    <property type="molecule type" value="Genomic_DNA"/>
</dbReference>
<keyword evidence="1" id="KW-0808">Transferase</keyword>
<evidence type="ECO:0000256" key="7">
    <source>
        <dbReference type="SAM" id="MobiDB-lite"/>
    </source>
</evidence>
<evidence type="ECO:0000259" key="8">
    <source>
        <dbReference type="Pfam" id="PF17917"/>
    </source>
</evidence>
<evidence type="ECO:0000256" key="5">
    <source>
        <dbReference type="ARBA" id="ARBA00022801"/>
    </source>
</evidence>
<keyword evidence="3" id="KW-0540">Nuclease</keyword>
<evidence type="ECO:0000256" key="4">
    <source>
        <dbReference type="ARBA" id="ARBA00022759"/>
    </source>
</evidence>
<dbReference type="OrthoDB" id="7554847at2759"/>
<reference evidence="9" key="1">
    <citation type="submission" date="2020-04" db="EMBL/GenBank/DDBJ databases">
        <authorList>
            <person name="Alioto T."/>
            <person name="Alioto T."/>
            <person name="Gomez Garrido J."/>
        </authorList>
    </citation>
    <scope>NUCLEOTIDE SEQUENCE</scope>
    <source>
        <strain evidence="9">A484AB</strain>
    </source>
</reference>
<proteinExistence type="predicted"/>
<dbReference type="Proteomes" id="UP001152795">
    <property type="component" value="Unassembled WGS sequence"/>
</dbReference>
<keyword evidence="4" id="KW-0255">Endonuclease</keyword>
<dbReference type="InterPro" id="IPR043502">
    <property type="entry name" value="DNA/RNA_pol_sf"/>
</dbReference>
<dbReference type="PANTHER" id="PTHR37984">
    <property type="entry name" value="PROTEIN CBG26694"/>
    <property type="match status" value="1"/>
</dbReference>
<keyword evidence="5" id="KW-0378">Hydrolase</keyword>
<name>A0A7D9EGX6_PARCT</name>
<dbReference type="Pfam" id="PF17917">
    <property type="entry name" value="RT_RNaseH"/>
    <property type="match status" value="1"/>
</dbReference>
<evidence type="ECO:0000256" key="3">
    <source>
        <dbReference type="ARBA" id="ARBA00022722"/>
    </source>
</evidence>
<feature type="non-terminal residue" evidence="9">
    <location>
        <position position="521"/>
    </location>
</feature>
<evidence type="ECO:0000313" key="9">
    <source>
        <dbReference type="EMBL" id="CAB4007841.1"/>
    </source>
</evidence>
<evidence type="ECO:0000256" key="6">
    <source>
        <dbReference type="ARBA" id="ARBA00022918"/>
    </source>
</evidence>
<keyword evidence="10" id="KW-1185">Reference proteome</keyword>
<accession>A0A7D9EGX6</accession>